<proteinExistence type="predicted"/>
<name>A0A2P2Q0N9_RHIMU</name>
<evidence type="ECO:0000313" key="1">
    <source>
        <dbReference type="EMBL" id="MBX60527.1"/>
    </source>
</evidence>
<reference evidence="1" key="1">
    <citation type="submission" date="2018-02" db="EMBL/GenBank/DDBJ databases">
        <title>Rhizophora mucronata_Transcriptome.</title>
        <authorList>
            <person name="Meera S.P."/>
            <person name="Sreeshan A."/>
            <person name="Augustine A."/>
        </authorList>
    </citation>
    <scope>NUCLEOTIDE SEQUENCE</scope>
    <source>
        <tissue evidence="1">Leaf</tissue>
    </source>
</reference>
<accession>A0A2P2Q0N9</accession>
<organism evidence="1">
    <name type="scientific">Rhizophora mucronata</name>
    <name type="common">Asiatic mangrove</name>
    <dbReference type="NCBI Taxonomy" id="61149"/>
    <lineage>
        <taxon>Eukaryota</taxon>
        <taxon>Viridiplantae</taxon>
        <taxon>Streptophyta</taxon>
        <taxon>Embryophyta</taxon>
        <taxon>Tracheophyta</taxon>
        <taxon>Spermatophyta</taxon>
        <taxon>Magnoliopsida</taxon>
        <taxon>eudicotyledons</taxon>
        <taxon>Gunneridae</taxon>
        <taxon>Pentapetalae</taxon>
        <taxon>rosids</taxon>
        <taxon>fabids</taxon>
        <taxon>Malpighiales</taxon>
        <taxon>Rhizophoraceae</taxon>
        <taxon>Rhizophora</taxon>
    </lineage>
</organism>
<dbReference type="EMBL" id="GGEC01080043">
    <property type="protein sequence ID" value="MBX60527.1"/>
    <property type="molecule type" value="Transcribed_RNA"/>
</dbReference>
<sequence>MLYWDTFYDLAYHVYCFFSFQFSHFV</sequence>
<protein>
    <submittedName>
        <fullName evidence="1">Uncharacterized protein</fullName>
    </submittedName>
</protein>
<dbReference type="AlphaFoldDB" id="A0A2P2Q0N9"/>